<evidence type="ECO:0000256" key="1">
    <source>
        <dbReference type="SAM" id="Phobius"/>
    </source>
</evidence>
<accession>A0ABX7HGS3</accession>
<feature type="transmembrane region" description="Helical" evidence="1">
    <location>
        <begin position="6"/>
        <end position="26"/>
    </location>
</feature>
<protein>
    <submittedName>
        <fullName evidence="2">Uncharacterized protein</fullName>
    </submittedName>
</protein>
<reference evidence="2 3" key="1">
    <citation type="submission" date="2021-02" db="EMBL/GenBank/DDBJ databases">
        <title>FDA dAtabase for Regulatory Grade micrObial Sequences (FDA-ARGOS): Supporting development and validation of Infectious Disease Dx tests.</title>
        <authorList>
            <person name="Sproer C."/>
            <person name="Gronow S."/>
            <person name="Severitt S."/>
            <person name="Schroder I."/>
            <person name="Tallon L."/>
            <person name="Sadzewicz L."/>
            <person name="Zhao X."/>
            <person name="Boylan J."/>
            <person name="Ott S."/>
            <person name="Bowen H."/>
            <person name="Vavikolanu K."/>
            <person name="Mehta A."/>
            <person name="Aluvathingal J."/>
            <person name="Nadendla S."/>
            <person name="Lowell S."/>
            <person name="Myers T."/>
            <person name="Yan Y."/>
            <person name="Sichtig H."/>
        </authorList>
    </citation>
    <scope>NUCLEOTIDE SEQUENCE [LARGE SCALE GENOMIC DNA]</scope>
    <source>
        <strain evidence="2 3">FDAARGOS_1207</strain>
    </source>
</reference>
<keyword evidence="1" id="KW-1133">Transmembrane helix</keyword>
<name>A0ABX7HGS3_9STAP</name>
<sequence length="118" mass="13923">MKKFLKVSFVFVLLITTYLLMNFLLFDKWSLHQSEKQLNSDIENHNNNHLKQISKDDKTYEFLKNEKKINIVSQSDNQGSGSINYYRVMIHNHSGEIYINSNHAFIPKNSTIRSIKML</sequence>
<organism evidence="2 3">
    <name type="scientific">Mammaliicoccus vitulinus</name>
    <dbReference type="NCBI Taxonomy" id="71237"/>
    <lineage>
        <taxon>Bacteria</taxon>
        <taxon>Bacillati</taxon>
        <taxon>Bacillota</taxon>
        <taxon>Bacilli</taxon>
        <taxon>Bacillales</taxon>
        <taxon>Staphylococcaceae</taxon>
        <taxon>Mammaliicoccus</taxon>
    </lineage>
</organism>
<evidence type="ECO:0000313" key="2">
    <source>
        <dbReference type="EMBL" id="QRO85728.1"/>
    </source>
</evidence>
<dbReference type="EMBL" id="CP069486">
    <property type="protein sequence ID" value="QRO85728.1"/>
    <property type="molecule type" value="Genomic_DNA"/>
</dbReference>
<keyword evidence="1" id="KW-0472">Membrane</keyword>
<dbReference type="RefSeq" id="WP_103323655.1">
    <property type="nucleotide sequence ID" value="NZ_CBCPHH010000010.1"/>
</dbReference>
<evidence type="ECO:0000313" key="3">
    <source>
        <dbReference type="Proteomes" id="UP000627155"/>
    </source>
</evidence>
<gene>
    <name evidence="2" type="ORF">I6J37_03225</name>
</gene>
<keyword evidence="3" id="KW-1185">Reference proteome</keyword>
<proteinExistence type="predicted"/>
<keyword evidence="1" id="KW-0812">Transmembrane</keyword>
<dbReference type="Proteomes" id="UP000627155">
    <property type="component" value="Chromosome"/>
</dbReference>